<dbReference type="AlphaFoldDB" id="A0A4Y2H5L7"/>
<accession>A0A4Y2H5L7</accession>
<evidence type="ECO:0000313" key="2">
    <source>
        <dbReference type="Proteomes" id="UP000499080"/>
    </source>
</evidence>
<organism evidence="1 2">
    <name type="scientific">Araneus ventricosus</name>
    <name type="common">Orbweaver spider</name>
    <name type="synonym">Epeira ventricosa</name>
    <dbReference type="NCBI Taxonomy" id="182803"/>
    <lineage>
        <taxon>Eukaryota</taxon>
        <taxon>Metazoa</taxon>
        <taxon>Ecdysozoa</taxon>
        <taxon>Arthropoda</taxon>
        <taxon>Chelicerata</taxon>
        <taxon>Arachnida</taxon>
        <taxon>Araneae</taxon>
        <taxon>Araneomorphae</taxon>
        <taxon>Entelegynae</taxon>
        <taxon>Araneoidea</taxon>
        <taxon>Araneidae</taxon>
        <taxon>Araneus</taxon>
    </lineage>
</organism>
<reference evidence="1 2" key="1">
    <citation type="journal article" date="2019" name="Sci. Rep.">
        <title>Orb-weaving spider Araneus ventricosus genome elucidates the spidroin gene catalogue.</title>
        <authorList>
            <person name="Kono N."/>
            <person name="Nakamura H."/>
            <person name="Ohtoshi R."/>
            <person name="Moran D.A.P."/>
            <person name="Shinohara A."/>
            <person name="Yoshida Y."/>
            <person name="Fujiwara M."/>
            <person name="Mori M."/>
            <person name="Tomita M."/>
            <person name="Arakawa K."/>
        </authorList>
    </citation>
    <scope>NUCLEOTIDE SEQUENCE [LARGE SCALE GENOMIC DNA]</scope>
</reference>
<proteinExistence type="predicted"/>
<gene>
    <name evidence="1" type="ORF">AVEN_273533_1</name>
</gene>
<comment type="caution">
    <text evidence="1">The sequence shown here is derived from an EMBL/GenBank/DDBJ whole genome shotgun (WGS) entry which is preliminary data.</text>
</comment>
<name>A0A4Y2H5L7_ARAVE</name>
<keyword evidence="2" id="KW-1185">Reference proteome</keyword>
<dbReference type="Proteomes" id="UP000499080">
    <property type="component" value="Unassembled WGS sequence"/>
</dbReference>
<protein>
    <submittedName>
        <fullName evidence="1">Uncharacterized protein</fullName>
    </submittedName>
</protein>
<dbReference type="EMBL" id="BGPR01001716">
    <property type="protein sequence ID" value="GBM60226.1"/>
    <property type="molecule type" value="Genomic_DNA"/>
</dbReference>
<evidence type="ECO:0000313" key="1">
    <source>
        <dbReference type="EMBL" id="GBM60226.1"/>
    </source>
</evidence>
<sequence length="113" mass="13218">MRPFKTTLRMSRRCPILHFLIAPTRYKKHCHFIDGVRYRNLKSSTNGEIKRLEAGLVHAMKFEVAQQATRRYRHAIRGADVQNQSDPDNANLAKTQEKYCCKIWKQGETQQGE</sequence>